<proteinExistence type="inferred from homology"/>
<dbReference type="PANTHER" id="PTHR44329">
    <property type="entry name" value="SERINE/THREONINE-PROTEIN KINASE TNNI3K-RELATED"/>
    <property type="match status" value="1"/>
</dbReference>
<evidence type="ECO:0000259" key="3">
    <source>
        <dbReference type="PROSITE" id="PS50011"/>
    </source>
</evidence>
<comment type="caution">
    <text evidence="4">The sequence shown here is derived from an EMBL/GenBank/DDBJ whole genome shotgun (WGS) entry which is preliminary data.</text>
</comment>
<evidence type="ECO:0000313" key="5">
    <source>
        <dbReference type="Proteomes" id="UP000243579"/>
    </source>
</evidence>
<sequence>MLAQAHTGQQVRDHFRKHSKPEDAELVTAVTKGDYDHLVDLLERGGNPNAADKTGKNLLHFAVLHNEERILKRLLVLGAEIFLCNEIAASELTVDFACRMSQGGIGAIYKGVWGGRTVAVKTGQGMSMQKEIRTMQACTSPYLLSLLGITSAPQVQLVLEYMDGGNLRGYLDKKRDGVAVPVEYSILEVAWVVANALADLHHEGFVHRDLNSSNVLLSSTNYIKVANFGSAQAIITRDEDTPLWTAPEELDIHKYEVSADIYSFGIILTELASLQVPYSHHHMSPLSLQGSVMAGSLRTSLSDAYPIWLRDLAIACTAHEPKQRPTAREIVQKLQQHLKVQSMLQIVRY</sequence>
<dbReference type="InterPro" id="IPR000719">
    <property type="entry name" value="Prot_kinase_dom"/>
</dbReference>
<gene>
    <name evidence="4" type="ORF">ACHHYP_01906</name>
</gene>
<dbReference type="OrthoDB" id="77576at2759"/>
<organism evidence="4 5">
    <name type="scientific">Achlya hypogyna</name>
    <name type="common">Oomycete</name>
    <name type="synonym">Protoachlya hypogyna</name>
    <dbReference type="NCBI Taxonomy" id="1202772"/>
    <lineage>
        <taxon>Eukaryota</taxon>
        <taxon>Sar</taxon>
        <taxon>Stramenopiles</taxon>
        <taxon>Oomycota</taxon>
        <taxon>Saprolegniomycetes</taxon>
        <taxon>Saprolegniales</taxon>
        <taxon>Achlyaceae</taxon>
        <taxon>Achlya</taxon>
    </lineage>
</organism>
<feature type="domain" description="Protein kinase" evidence="3">
    <location>
        <begin position="94"/>
        <end position="340"/>
    </location>
</feature>
<keyword evidence="5" id="KW-1185">Reference proteome</keyword>
<evidence type="ECO:0000256" key="2">
    <source>
        <dbReference type="PROSITE-ProRule" id="PRU00023"/>
    </source>
</evidence>
<dbReference type="SUPFAM" id="SSF48403">
    <property type="entry name" value="Ankyrin repeat"/>
    <property type="match status" value="1"/>
</dbReference>
<dbReference type="Gene3D" id="1.25.40.20">
    <property type="entry name" value="Ankyrin repeat-containing domain"/>
    <property type="match status" value="1"/>
</dbReference>
<dbReference type="STRING" id="1202772.A0A1V9Z7Q8"/>
<dbReference type="PROSITE" id="PS50011">
    <property type="entry name" value="PROTEIN_KINASE_DOM"/>
    <property type="match status" value="1"/>
</dbReference>
<dbReference type="Pfam" id="PF07714">
    <property type="entry name" value="PK_Tyr_Ser-Thr"/>
    <property type="match status" value="1"/>
</dbReference>
<dbReference type="Gene3D" id="3.30.200.20">
    <property type="entry name" value="Phosphorylase Kinase, domain 1"/>
    <property type="match status" value="1"/>
</dbReference>
<dbReference type="GO" id="GO:0004674">
    <property type="term" value="F:protein serine/threonine kinase activity"/>
    <property type="evidence" value="ECO:0007669"/>
    <property type="project" value="TreeGrafter"/>
</dbReference>
<evidence type="ECO:0000313" key="4">
    <source>
        <dbReference type="EMBL" id="OQR94026.1"/>
    </source>
</evidence>
<dbReference type="PROSITE" id="PS50297">
    <property type="entry name" value="ANK_REP_REGION"/>
    <property type="match status" value="1"/>
</dbReference>
<dbReference type="GO" id="GO:0005524">
    <property type="term" value="F:ATP binding"/>
    <property type="evidence" value="ECO:0007669"/>
    <property type="project" value="InterPro"/>
</dbReference>
<reference evidence="4 5" key="1">
    <citation type="journal article" date="2014" name="Genome Biol. Evol.">
        <title>The secreted proteins of Achlya hypogyna and Thraustotheca clavata identify the ancestral oomycete secretome and reveal gene acquisitions by horizontal gene transfer.</title>
        <authorList>
            <person name="Misner I."/>
            <person name="Blouin N."/>
            <person name="Leonard G."/>
            <person name="Richards T.A."/>
            <person name="Lane C.E."/>
        </authorList>
    </citation>
    <scope>NUCLEOTIDE SEQUENCE [LARGE SCALE GENOMIC DNA]</scope>
    <source>
        <strain evidence="4 5">ATCC 48635</strain>
    </source>
</reference>
<name>A0A1V9Z7Q8_ACHHY</name>
<evidence type="ECO:0000256" key="1">
    <source>
        <dbReference type="ARBA" id="ARBA00005843"/>
    </source>
</evidence>
<dbReference type="PIRSF" id="PIRSF000654">
    <property type="entry name" value="Integrin-linked_kinase"/>
    <property type="match status" value="1"/>
</dbReference>
<dbReference type="EMBL" id="JNBR01000380">
    <property type="protein sequence ID" value="OQR94026.1"/>
    <property type="molecule type" value="Genomic_DNA"/>
</dbReference>
<dbReference type="InterPro" id="IPR011009">
    <property type="entry name" value="Kinase-like_dom_sf"/>
</dbReference>
<dbReference type="AlphaFoldDB" id="A0A1V9Z7Q8"/>
<dbReference type="InterPro" id="IPR001245">
    <property type="entry name" value="Ser-Thr/Tyr_kinase_cat_dom"/>
</dbReference>
<dbReference type="InterPro" id="IPR036770">
    <property type="entry name" value="Ankyrin_rpt-contain_sf"/>
</dbReference>
<keyword evidence="2" id="KW-0040">ANK repeat</keyword>
<dbReference type="PROSITE" id="PS50088">
    <property type="entry name" value="ANK_REPEAT"/>
    <property type="match status" value="1"/>
</dbReference>
<keyword evidence="4" id="KW-0418">Kinase</keyword>
<feature type="repeat" description="ANK" evidence="2">
    <location>
        <begin position="54"/>
        <end position="86"/>
    </location>
</feature>
<dbReference type="InterPro" id="IPR002110">
    <property type="entry name" value="Ankyrin_rpt"/>
</dbReference>
<accession>A0A1V9Z7Q8</accession>
<dbReference type="Proteomes" id="UP000243579">
    <property type="component" value="Unassembled WGS sequence"/>
</dbReference>
<comment type="similarity">
    <text evidence="1">Belongs to the protein kinase superfamily. TKL Ser/Thr protein kinase family.</text>
</comment>
<protein>
    <submittedName>
        <fullName evidence="4">Protein kinase</fullName>
    </submittedName>
</protein>
<keyword evidence="4" id="KW-0808">Transferase</keyword>
<dbReference type="SUPFAM" id="SSF56112">
    <property type="entry name" value="Protein kinase-like (PK-like)"/>
    <property type="match status" value="1"/>
</dbReference>
<dbReference type="Gene3D" id="1.10.510.10">
    <property type="entry name" value="Transferase(Phosphotransferase) domain 1"/>
    <property type="match status" value="1"/>
</dbReference>
<dbReference type="InterPro" id="IPR051681">
    <property type="entry name" value="Ser/Thr_Kinases-Pseudokinases"/>
</dbReference>